<evidence type="ECO:0000259" key="2">
    <source>
        <dbReference type="PROSITE" id="PS50011"/>
    </source>
</evidence>
<accession>A0A3M6UH52</accession>
<dbReference type="Pfam" id="PF07714">
    <property type="entry name" value="PK_Tyr_Ser-Thr"/>
    <property type="match status" value="1"/>
</dbReference>
<keyword evidence="1" id="KW-0732">Signal</keyword>
<dbReference type="PANTHER" id="PTHR26392:SF92">
    <property type="entry name" value="PROTEIN KINASE DOMAIN-CONTAINING PROTEIN"/>
    <property type="match status" value="1"/>
</dbReference>
<feature type="domain" description="Protein kinase" evidence="2">
    <location>
        <begin position="329"/>
        <end position="603"/>
    </location>
</feature>
<dbReference type="PANTHER" id="PTHR26392">
    <property type="entry name" value="MITOGEN-ACTIVATED PROTEIN KINASE KINASE KINASE 7-RELATED"/>
    <property type="match status" value="1"/>
</dbReference>
<dbReference type="InterPro" id="IPR001245">
    <property type="entry name" value="Ser-Thr/Tyr_kinase_cat_dom"/>
</dbReference>
<feature type="signal peptide" evidence="1">
    <location>
        <begin position="1"/>
        <end position="24"/>
    </location>
</feature>
<evidence type="ECO:0000256" key="1">
    <source>
        <dbReference type="SAM" id="SignalP"/>
    </source>
</evidence>
<dbReference type="PROSITE" id="PS50011">
    <property type="entry name" value="PROTEIN_KINASE_DOM"/>
    <property type="match status" value="1"/>
</dbReference>
<evidence type="ECO:0000313" key="4">
    <source>
        <dbReference type="Proteomes" id="UP000275408"/>
    </source>
</evidence>
<proteinExistence type="predicted"/>
<dbReference type="InterPro" id="IPR000719">
    <property type="entry name" value="Prot_kinase_dom"/>
</dbReference>
<dbReference type="Proteomes" id="UP000275408">
    <property type="component" value="Unassembled WGS sequence"/>
</dbReference>
<dbReference type="InterPro" id="IPR011009">
    <property type="entry name" value="Kinase-like_dom_sf"/>
</dbReference>
<feature type="chain" id="PRO_5017974621" description="Protein kinase domain-containing protein" evidence="1">
    <location>
        <begin position="25"/>
        <end position="604"/>
    </location>
</feature>
<dbReference type="GO" id="GO:0005524">
    <property type="term" value="F:ATP binding"/>
    <property type="evidence" value="ECO:0007669"/>
    <property type="project" value="InterPro"/>
</dbReference>
<organism evidence="3 4">
    <name type="scientific">Pocillopora damicornis</name>
    <name type="common">Cauliflower coral</name>
    <name type="synonym">Millepora damicornis</name>
    <dbReference type="NCBI Taxonomy" id="46731"/>
    <lineage>
        <taxon>Eukaryota</taxon>
        <taxon>Metazoa</taxon>
        <taxon>Cnidaria</taxon>
        <taxon>Anthozoa</taxon>
        <taxon>Hexacorallia</taxon>
        <taxon>Scleractinia</taxon>
        <taxon>Astrocoeniina</taxon>
        <taxon>Pocilloporidae</taxon>
        <taxon>Pocillopora</taxon>
    </lineage>
</organism>
<dbReference type="AlphaFoldDB" id="A0A3M6UH52"/>
<dbReference type="SUPFAM" id="SSF56112">
    <property type="entry name" value="Protein kinase-like (PK-like)"/>
    <property type="match status" value="1"/>
</dbReference>
<dbReference type="STRING" id="46731.A0A3M6UH52"/>
<name>A0A3M6UH52_POCDA</name>
<evidence type="ECO:0000313" key="3">
    <source>
        <dbReference type="EMBL" id="RMX52966.1"/>
    </source>
</evidence>
<keyword evidence="4" id="KW-1185">Reference proteome</keyword>
<dbReference type="GO" id="GO:0004672">
    <property type="term" value="F:protein kinase activity"/>
    <property type="evidence" value="ECO:0007669"/>
    <property type="project" value="InterPro"/>
</dbReference>
<dbReference type="OrthoDB" id="6157868at2759"/>
<reference evidence="3 4" key="1">
    <citation type="journal article" date="2018" name="Sci. Rep.">
        <title>Comparative analysis of the Pocillopora damicornis genome highlights role of immune system in coral evolution.</title>
        <authorList>
            <person name="Cunning R."/>
            <person name="Bay R.A."/>
            <person name="Gillette P."/>
            <person name="Baker A.C."/>
            <person name="Traylor-Knowles N."/>
        </authorList>
    </citation>
    <scope>NUCLEOTIDE SEQUENCE [LARGE SCALE GENOMIC DNA]</scope>
    <source>
        <strain evidence="3">RSMAS</strain>
        <tissue evidence="3">Whole animal</tissue>
    </source>
</reference>
<sequence>MVKINSYHFSRWLYHFLLWISYWATSVLKNKAQERIQEIRRRLDVLEKRQSEDLTNLRRRMDDTVHEAVLTLTAYLKSDGVRRRFGDWTEDEVRKTFEEKGSDGVVQIFQKELRDVINKWEEDQFKSTKESLLQQIQHTFDCFESELCSLRGSVAGGFPNVPGIDPLSGGVSFLGRVYVKLSWFVHKWILPFSSIFKPGFLSSDSQSSWKQMERSYQWSSSDSYDEVKQLSAKYLSAAAKESFLKPFVKRRLHEAEQYLSHIETLILEHIEAEKRLLVEISDDRRSKSAITTTYQLILKEASDIQEKVAFFGLREAGTANICSEWLDLNQGSYNLVAGKFSSVYQGKMTRHGETQTVALRVFREVRLAKHASRVIQEANQLSKLNHPHLVKFYGTAVVNEKDDIKAILVMELCKGNLENYFKSHRILRPRLPPNREHVRQAFKWMIEICSALDYIHNKKVVHWDLKLEKILLSEDNTVKLYDVSVCKEADSTKGKFKGTPRCMAPEVLRFELNDFKADIYSFGIMLWEIWFGQRAFDADRQHDNQLFINLVSAGGRPREYSWFGKPPPLWKELMEECWHGDPEKRPTAKECEQIVTKLSNEWSG</sequence>
<dbReference type="Gene3D" id="1.10.510.10">
    <property type="entry name" value="Transferase(Phosphotransferase) domain 1"/>
    <property type="match status" value="1"/>
</dbReference>
<comment type="caution">
    <text evidence="3">The sequence shown here is derived from an EMBL/GenBank/DDBJ whole genome shotgun (WGS) entry which is preliminary data.</text>
</comment>
<dbReference type="EMBL" id="RCHS01001551">
    <property type="protein sequence ID" value="RMX52966.1"/>
    <property type="molecule type" value="Genomic_DNA"/>
</dbReference>
<gene>
    <name evidence="3" type="ORF">pdam_00024064</name>
</gene>
<protein>
    <recommendedName>
        <fullName evidence="2">Protein kinase domain-containing protein</fullName>
    </recommendedName>
</protein>